<evidence type="ECO:0000259" key="8">
    <source>
        <dbReference type="PROSITE" id="PS50850"/>
    </source>
</evidence>
<reference evidence="9" key="2">
    <citation type="submission" date="2023-05" db="EMBL/GenBank/DDBJ databases">
        <authorList>
            <consortium name="Lawrence Berkeley National Laboratory"/>
            <person name="Steindorff A."/>
            <person name="Hensen N."/>
            <person name="Bonometti L."/>
            <person name="Westerberg I."/>
            <person name="Brannstrom I.O."/>
            <person name="Guillou S."/>
            <person name="Cros-Aarteil S."/>
            <person name="Calhoun S."/>
            <person name="Haridas S."/>
            <person name="Kuo A."/>
            <person name="Mondo S."/>
            <person name="Pangilinan J."/>
            <person name="Riley R."/>
            <person name="Labutti K."/>
            <person name="Andreopoulos B."/>
            <person name="Lipzen A."/>
            <person name="Chen C."/>
            <person name="Yanf M."/>
            <person name="Daum C."/>
            <person name="Ng V."/>
            <person name="Clum A."/>
            <person name="Ohm R."/>
            <person name="Martin F."/>
            <person name="Silar P."/>
            <person name="Natvig D."/>
            <person name="Lalanne C."/>
            <person name="Gautier V."/>
            <person name="Ament-Velasquez S.L."/>
            <person name="Kruys A."/>
            <person name="Hutchinson M.I."/>
            <person name="Powell A.J."/>
            <person name="Barry K."/>
            <person name="Miller A.N."/>
            <person name="Grigoriev I.V."/>
            <person name="Debuchy R."/>
            <person name="Gladieux P."/>
            <person name="Thoren M.H."/>
            <person name="Johannesson H."/>
        </authorList>
    </citation>
    <scope>NUCLEOTIDE SEQUENCE</scope>
    <source>
        <strain evidence="9">CBS 141.50</strain>
    </source>
</reference>
<dbReference type="RefSeq" id="XP_062634116.1">
    <property type="nucleotide sequence ID" value="XM_062778183.1"/>
</dbReference>
<dbReference type="InterPro" id="IPR011701">
    <property type="entry name" value="MFS"/>
</dbReference>
<dbReference type="GO" id="GO:0022857">
    <property type="term" value="F:transmembrane transporter activity"/>
    <property type="evidence" value="ECO:0007669"/>
    <property type="project" value="InterPro"/>
</dbReference>
<dbReference type="EMBL" id="MU853624">
    <property type="protein sequence ID" value="KAK4140745.1"/>
    <property type="molecule type" value="Genomic_DNA"/>
</dbReference>
<accession>A0AAN6UYC9</accession>
<evidence type="ECO:0000256" key="7">
    <source>
        <dbReference type="SAM" id="Phobius"/>
    </source>
</evidence>
<feature type="transmembrane region" description="Helical" evidence="7">
    <location>
        <begin position="134"/>
        <end position="157"/>
    </location>
</feature>
<feature type="transmembrane region" description="Helical" evidence="7">
    <location>
        <begin position="338"/>
        <end position="359"/>
    </location>
</feature>
<evidence type="ECO:0000256" key="6">
    <source>
        <dbReference type="SAM" id="MobiDB-lite"/>
    </source>
</evidence>
<dbReference type="Gene3D" id="1.20.1250.20">
    <property type="entry name" value="MFS general substrate transporter like domains"/>
    <property type="match status" value="2"/>
</dbReference>
<evidence type="ECO:0000256" key="4">
    <source>
        <dbReference type="ARBA" id="ARBA00022989"/>
    </source>
</evidence>
<dbReference type="FunFam" id="1.20.1250.20:FF:000057">
    <property type="entry name" value="MFS general substrate transporter"/>
    <property type="match status" value="1"/>
</dbReference>
<feature type="transmembrane region" description="Helical" evidence="7">
    <location>
        <begin position="306"/>
        <end position="326"/>
    </location>
</feature>
<feature type="transmembrane region" description="Helical" evidence="7">
    <location>
        <begin position="203"/>
        <end position="225"/>
    </location>
</feature>
<sequence length="491" mass="54232">MDSAEKTEAHQQEVTTGGPITTMDPQRRIVVEKSLKRKLDARCSLFILLYIMNYLDRNNIAAARLKGLQDDLKLSYNEYATCLSILYVGYILMQVPSNMIINLVSRPSLYIGCSMLLWGLVSTLSGIVNNFGGMVAIRFFLGFVEAAFLPGALLILSKWYTRRELTTRNALLFCGNLISNAFSALVGAGVLSNMQGTLGHAAWRWLFFIEGGATMFIALLAAVILPDLPHNSRGFTEEERYVAQLRMTEDVGLADSDEGQSIWTGLIMAAKDSKVYLMMLTLTAYVVGLSFNAFFPTLTGTLGFDYVPTLLMSAPPWVFACLISLLNAWHSDRTQDKFWHITGPIIMGLVGFIISMSTLNVAARYVALFLQAGSYAGFIVFYSWISSSFPRPPAKRAVAIAMINAFSQLGNVAGSYVWNLPENGYRKSYGIVTAMFGITIVGCLIFRIVLVRLNKQLDIEEATSGGVVDEKSGVNAKNDPERANKAFRYLV</sequence>
<dbReference type="Proteomes" id="UP001302676">
    <property type="component" value="Unassembled WGS sequence"/>
</dbReference>
<feature type="transmembrane region" description="Helical" evidence="7">
    <location>
        <begin position="275"/>
        <end position="294"/>
    </location>
</feature>
<feature type="transmembrane region" description="Helical" evidence="7">
    <location>
        <begin position="397"/>
        <end position="417"/>
    </location>
</feature>
<keyword evidence="10" id="KW-1185">Reference proteome</keyword>
<feature type="transmembrane region" description="Helical" evidence="7">
    <location>
        <begin position="429"/>
        <end position="450"/>
    </location>
</feature>
<dbReference type="InterPro" id="IPR036259">
    <property type="entry name" value="MFS_trans_sf"/>
</dbReference>
<evidence type="ECO:0000256" key="2">
    <source>
        <dbReference type="ARBA" id="ARBA00022448"/>
    </source>
</evidence>
<keyword evidence="5 7" id="KW-0472">Membrane</keyword>
<dbReference type="GeneID" id="87814796"/>
<protein>
    <submittedName>
        <fullName evidence="9">General substrate transporter</fullName>
    </submittedName>
</protein>
<keyword evidence="4 7" id="KW-1133">Transmembrane helix</keyword>
<gene>
    <name evidence="9" type="ORF">C8A04DRAFT_14658</name>
</gene>
<feature type="region of interest" description="Disordered" evidence="6">
    <location>
        <begin position="1"/>
        <end position="21"/>
    </location>
</feature>
<evidence type="ECO:0000313" key="10">
    <source>
        <dbReference type="Proteomes" id="UP001302676"/>
    </source>
</evidence>
<evidence type="ECO:0000256" key="5">
    <source>
        <dbReference type="ARBA" id="ARBA00023136"/>
    </source>
</evidence>
<feature type="transmembrane region" description="Helical" evidence="7">
    <location>
        <begin position="169"/>
        <end position="191"/>
    </location>
</feature>
<dbReference type="FunFam" id="1.20.1250.20:FF:000013">
    <property type="entry name" value="MFS general substrate transporter"/>
    <property type="match status" value="1"/>
</dbReference>
<feature type="domain" description="Major facilitator superfamily (MFS) profile" evidence="8">
    <location>
        <begin position="42"/>
        <end position="455"/>
    </location>
</feature>
<dbReference type="SUPFAM" id="SSF103473">
    <property type="entry name" value="MFS general substrate transporter"/>
    <property type="match status" value="1"/>
</dbReference>
<evidence type="ECO:0000313" key="9">
    <source>
        <dbReference type="EMBL" id="KAK4140745.1"/>
    </source>
</evidence>
<evidence type="ECO:0000256" key="1">
    <source>
        <dbReference type="ARBA" id="ARBA00004141"/>
    </source>
</evidence>
<name>A0AAN6UYC9_9PEZI</name>
<evidence type="ECO:0000256" key="3">
    <source>
        <dbReference type="ARBA" id="ARBA00022692"/>
    </source>
</evidence>
<dbReference type="PROSITE" id="PS50850">
    <property type="entry name" value="MFS"/>
    <property type="match status" value="1"/>
</dbReference>
<dbReference type="InterPro" id="IPR020846">
    <property type="entry name" value="MFS_dom"/>
</dbReference>
<dbReference type="GO" id="GO:0016020">
    <property type="term" value="C:membrane"/>
    <property type="evidence" value="ECO:0007669"/>
    <property type="project" value="UniProtKB-SubCell"/>
</dbReference>
<feature type="compositionally biased region" description="Basic and acidic residues" evidence="6">
    <location>
        <begin position="1"/>
        <end position="11"/>
    </location>
</feature>
<comment type="subcellular location">
    <subcellularLocation>
        <location evidence="1">Membrane</location>
        <topology evidence="1">Multi-pass membrane protein</topology>
    </subcellularLocation>
</comment>
<dbReference type="Pfam" id="PF07690">
    <property type="entry name" value="MFS_1"/>
    <property type="match status" value="1"/>
</dbReference>
<keyword evidence="2" id="KW-0813">Transport</keyword>
<comment type="caution">
    <text evidence="9">The sequence shown here is derived from an EMBL/GenBank/DDBJ whole genome shotgun (WGS) entry which is preliminary data.</text>
</comment>
<dbReference type="PANTHER" id="PTHR43791:SF6">
    <property type="entry name" value="TRANSPORTER, PUTATIVE (AFU_ORTHOLOGUE AFUA_1G16690)-RELATED"/>
    <property type="match status" value="1"/>
</dbReference>
<reference evidence="9" key="1">
    <citation type="journal article" date="2023" name="Mol. Phylogenet. Evol.">
        <title>Genome-scale phylogeny and comparative genomics of the fungal order Sordariales.</title>
        <authorList>
            <person name="Hensen N."/>
            <person name="Bonometti L."/>
            <person name="Westerberg I."/>
            <person name="Brannstrom I.O."/>
            <person name="Guillou S."/>
            <person name="Cros-Aarteil S."/>
            <person name="Calhoun S."/>
            <person name="Haridas S."/>
            <person name="Kuo A."/>
            <person name="Mondo S."/>
            <person name="Pangilinan J."/>
            <person name="Riley R."/>
            <person name="LaButti K."/>
            <person name="Andreopoulos B."/>
            <person name="Lipzen A."/>
            <person name="Chen C."/>
            <person name="Yan M."/>
            <person name="Daum C."/>
            <person name="Ng V."/>
            <person name="Clum A."/>
            <person name="Steindorff A."/>
            <person name="Ohm R.A."/>
            <person name="Martin F."/>
            <person name="Silar P."/>
            <person name="Natvig D.O."/>
            <person name="Lalanne C."/>
            <person name="Gautier V."/>
            <person name="Ament-Velasquez S.L."/>
            <person name="Kruys A."/>
            <person name="Hutchinson M.I."/>
            <person name="Powell A.J."/>
            <person name="Barry K."/>
            <person name="Miller A.N."/>
            <person name="Grigoriev I.V."/>
            <person name="Debuchy R."/>
            <person name="Gladieux P."/>
            <person name="Hiltunen Thoren M."/>
            <person name="Johannesson H."/>
        </authorList>
    </citation>
    <scope>NUCLEOTIDE SEQUENCE</scope>
    <source>
        <strain evidence="9">CBS 141.50</strain>
    </source>
</reference>
<dbReference type="AlphaFoldDB" id="A0AAN6UYC9"/>
<feature type="transmembrane region" description="Helical" evidence="7">
    <location>
        <begin position="107"/>
        <end position="128"/>
    </location>
</feature>
<dbReference type="PANTHER" id="PTHR43791">
    <property type="entry name" value="PERMEASE-RELATED"/>
    <property type="match status" value="1"/>
</dbReference>
<feature type="transmembrane region" description="Helical" evidence="7">
    <location>
        <begin position="365"/>
        <end position="385"/>
    </location>
</feature>
<proteinExistence type="predicted"/>
<keyword evidence="3 7" id="KW-0812">Transmembrane</keyword>
<organism evidence="9 10">
    <name type="scientific">Dichotomopilus funicola</name>
    <dbReference type="NCBI Taxonomy" id="1934379"/>
    <lineage>
        <taxon>Eukaryota</taxon>
        <taxon>Fungi</taxon>
        <taxon>Dikarya</taxon>
        <taxon>Ascomycota</taxon>
        <taxon>Pezizomycotina</taxon>
        <taxon>Sordariomycetes</taxon>
        <taxon>Sordariomycetidae</taxon>
        <taxon>Sordariales</taxon>
        <taxon>Chaetomiaceae</taxon>
        <taxon>Dichotomopilus</taxon>
    </lineage>
</organism>